<dbReference type="SUPFAM" id="SSF46894">
    <property type="entry name" value="C-terminal effector domain of the bipartite response regulators"/>
    <property type="match status" value="1"/>
</dbReference>
<dbReference type="GO" id="GO:0000976">
    <property type="term" value="F:transcription cis-regulatory region binding"/>
    <property type="evidence" value="ECO:0007669"/>
    <property type="project" value="TreeGrafter"/>
</dbReference>
<evidence type="ECO:0000256" key="7">
    <source>
        <dbReference type="ARBA" id="ARBA00024867"/>
    </source>
</evidence>
<dbReference type="AlphaFoldDB" id="A0AAP2W9H0"/>
<keyword evidence="6" id="KW-0804">Transcription</keyword>
<dbReference type="SMART" id="SM00448">
    <property type="entry name" value="REC"/>
    <property type="match status" value="1"/>
</dbReference>
<dbReference type="Gene3D" id="1.10.10.10">
    <property type="entry name" value="Winged helix-like DNA-binding domain superfamily/Winged helix DNA-binding domain"/>
    <property type="match status" value="1"/>
</dbReference>
<feature type="domain" description="Response regulatory" evidence="9">
    <location>
        <begin position="2"/>
        <end position="118"/>
    </location>
</feature>
<evidence type="ECO:0000313" key="10">
    <source>
        <dbReference type="EMBL" id="MCD2493256.1"/>
    </source>
</evidence>
<keyword evidence="3" id="KW-0902">Two-component regulatory system</keyword>
<evidence type="ECO:0000256" key="8">
    <source>
        <dbReference type="PROSITE-ProRule" id="PRU00169"/>
    </source>
</evidence>
<evidence type="ECO:0000256" key="6">
    <source>
        <dbReference type="ARBA" id="ARBA00023163"/>
    </source>
</evidence>
<dbReference type="GO" id="GO:0000156">
    <property type="term" value="F:phosphorelay response regulator activity"/>
    <property type="evidence" value="ECO:0007669"/>
    <property type="project" value="TreeGrafter"/>
</dbReference>
<name>A0AAP2W9H0_9FIRM</name>
<dbReference type="RefSeq" id="WP_231063112.1">
    <property type="nucleotide sequence ID" value="NZ_JAJNOR010000006.1"/>
</dbReference>
<dbReference type="EMBL" id="JAJNOR010000006">
    <property type="protein sequence ID" value="MCD2493256.1"/>
    <property type="molecule type" value="Genomic_DNA"/>
</dbReference>
<evidence type="ECO:0000256" key="2">
    <source>
        <dbReference type="ARBA" id="ARBA00022553"/>
    </source>
</evidence>
<gene>
    <name evidence="10" type="ORF">LQE92_11560</name>
</gene>
<keyword evidence="2 8" id="KW-0597">Phosphoprotein</keyword>
<dbReference type="InterPro" id="IPR016032">
    <property type="entry name" value="Sig_transdc_resp-reg_C-effctor"/>
</dbReference>
<keyword evidence="4" id="KW-0805">Transcription regulation</keyword>
<dbReference type="Proteomes" id="UP001299265">
    <property type="component" value="Unassembled WGS sequence"/>
</dbReference>
<sequence length="264" mass="30533">MKAIIVDDEIRAVRLLATLLSSIEEVEIAAEFNNSYEALEYIQNFRGEIDILFLDVEMPGLDGISMAGELMKMPDPPRIVFVTGYAKYAYEAWEVEAVDYILKPYRKANIIHALERCKSFRRAGSPHKVEARCFPDFDLFVDGNPVNFPNKKAKELLAYLVHCEGKWVATGQIVYDIFGERDEEKGKKYYNVVSYRLRRTLAEEGISDLLEVEYGKCRVHSKRLSCDYYRYLEGKHELFQGNYMQQYSWAEPAVAMMLTKADKI</sequence>
<evidence type="ECO:0000259" key="9">
    <source>
        <dbReference type="PROSITE" id="PS50110"/>
    </source>
</evidence>
<proteinExistence type="predicted"/>
<dbReference type="PANTHER" id="PTHR48111:SF1">
    <property type="entry name" value="TWO-COMPONENT RESPONSE REGULATOR ORR33"/>
    <property type="match status" value="1"/>
</dbReference>
<dbReference type="InterPro" id="IPR036388">
    <property type="entry name" value="WH-like_DNA-bd_sf"/>
</dbReference>
<dbReference type="Gene3D" id="3.40.50.2300">
    <property type="match status" value="1"/>
</dbReference>
<dbReference type="InterPro" id="IPR001789">
    <property type="entry name" value="Sig_transdc_resp-reg_receiver"/>
</dbReference>
<dbReference type="InterPro" id="IPR011006">
    <property type="entry name" value="CheY-like_superfamily"/>
</dbReference>
<accession>A0AAP2W9H0</accession>
<evidence type="ECO:0000256" key="5">
    <source>
        <dbReference type="ARBA" id="ARBA00023125"/>
    </source>
</evidence>
<dbReference type="GO" id="GO:0005829">
    <property type="term" value="C:cytosol"/>
    <property type="evidence" value="ECO:0007669"/>
    <property type="project" value="TreeGrafter"/>
</dbReference>
<dbReference type="SUPFAM" id="SSF52172">
    <property type="entry name" value="CheY-like"/>
    <property type="match status" value="1"/>
</dbReference>
<dbReference type="InterPro" id="IPR039420">
    <property type="entry name" value="WalR-like"/>
</dbReference>
<evidence type="ECO:0000256" key="4">
    <source>
        <dbReference type="ARBA" id="ARBA00023015"/>
    </source>
</evidence>
<reference evidence="10 11" key="1">
    <citation type="submission" date="2021-11" db="EMBL/GenBank/DDBJ databases">
        <title>Lacrimispora sp. nov. NSJ-141 isolated from human feces.</title>
        <authorList>
            <person name="Abdugheni R."/>
        </authorList>
    </citation>
    <scope>NUCLEOTIDE SEQUENCE [LARGE SCALE GENOMIC DNA]</scope>
    <source>
        <strain evidence="10 11">NSJ-141</strain>
    </source>
</reference>
<keyword evidence="11" id="KW-1185">Reference proteome</keyword>
<comment type="caution">
    <text evidence="10">The sequence shown here is derived from an EMBL/GenBank/DDBJ whole genome shotgun (WGS) entry which is preliminary data.</text>
</comment>
<dbReference type="GO" id="GO:0032993">
    <property type="term" value="C:protein-DNA complex"/>
    <property type="evidence" value="ECO:0007669"/>
    <property type="project" value="TreeGrafter"/>
</dbReference>
<feature type="modified residue" description="4-aspartylphosphate" evidence="8">
    <location>
        <position position="55"/>
    </location>
</feature>
<dbReference type="PANTHER" id="PTHR48111">
    <property type="entry name" value="REGULATOR OF RPOS"/>
    <property type="match status" value="1"/>
</dbReference>
<dbReference type="Pfam" id="PF00072">
    <property type="entry name" value="Response_reg"/>
    <property type="match status" value="1"/>
</dbReference>
<comment type="function">
    <text evidence="7">May play the central regulatory role in sporulation. It may be an element of the effector pathway responsible for the activation of sporulation genes in response to nutritional stress. Spo0A may act in concert with spo0H (a sigma factor) to control the expression of some genes that are critical to the sporulation process.</text>
</comment>
<evidence type="ECO:0000313" key="11">
    <source>
        <dbReference type="Proteomes" id="UP001299265"/>
    </source>
</evidence>
<organism evidence="10 11">
    <name type="scientific">Lientehia hominis</name>
    <dbReference type="NCBI Taxonomy" id="2897778"/>
    <lineage>
        <taxon>Bacteria</taxon>
        <taxon>Bacillati</taxon>
        <taxon>Bacillota</taxon>
        <taxon>Clostridia</taxon>
        <taxon>Lachnospirales</taxon>
        <taxon>Lachnospiraceae</taxon>
        <taxon>Lientehia</taxon>
    </lineage>
</organism>
<protein>
    <recommendedName>
        <fullName evidence="1">Stage 0 sporulation protein A homolog</fullName>
    </recommendedName>
</protein>
<evidence type="ECO:0000256" key="1">
    <source>
        <dbReference type="ARBA" id="ARBA00018672"/>
    </source>
</evidence>
<dbReference type="PROSITE" id="PS50110">
    <property type="entry name" value="RESPONSE_REGULATORY"/>
    <property type="match status" value="1"/>
</dbReference>
<keyword evidence="5" id="KW-0238">DNA-binding</keyword>
<dbReference type="GO" id="GO:0006355">
    <property type="term" value="P:regulation of DNA-templated transcription"/>
    <property type="evidence" value="ECO:0007669"/>
    <property type="project" value="InterPro"/>
</dbReference>
<evidence type="ECO:0000256" key="3">
    <source>
        <dbReference type="ARBA" id="ARBA00023012"/>
    </source>
</evidence>